<evidence type="ECO:0000313" key="2">
    <source>
        <dbReference type="EMBL" id="TVY55748.1"/>
    </source>
</evidence>
<accession>A0A7D8UTJ7</accession>
<reference evidence="2 3" key="1">
    <citation type="submission" date="2018-05" db="EMBL/GenBank/DDBJ databases">
        <title>Whole genome sequencing for identification of molecular markers to develop diagnostic detection tools for the regulated plant pathogen Lachnellula willkommii.</title>
        <authorList>
            <person name="Giroux E."/>
            <person name="Bilodeau G."/>
        </authorList>
    </citation>
    <scope>NUCLEOTIDE SEQUENCE [LARGE SCALE GENOMIC DNA]</scope>
    <source>
        <strain evidence="2 3">CBS 625.97</strain>
    </source>
</reference>
<evidence type="ECO:0000313" key="3">
    <source>
        <dbReference type="Proteomes" id="UP000481288"/>
    </source>
</evidence>
<keyword evidence="3" id="KW-1185">Reference proteome</keyword>
<sequence>MQNSLTGWLKPASAGALNSSASKPNAATKRKRSSADEDSYNEPTKTQKLSKKAAPKKATNGNKGAEQMYKKLIADVSKKVSSLDARVKKQGPNGRSVTSDHYAEAMVKYVKDVKALMEMDARLAFNALLYIGPHAHGDLEASFKMCGYGGTEEPFKELDGLMLSIISKLELPSAESANDSSLPEVPHRWTLEDAEVGVFKTGRPNKQQRGQIERQKAAWLKERHVMAKERREKVDNWISNAIAELKGERDAIKGYGLDGYFVQSITKLEELQEGKTTKE</sequence>
<comment type="caution">
    <text evidence="2">The sequence shown here is derived from an EMBL/GenBank/DDBJ whole genome shotgun (WGS) entry which is preliminary data.</text>
</comment>
<feature type="compositionally biased region" description="Polar residues" evidence="1">
    <location>
        <begin position="16"/>
        <end position="25"/>
    </location>
</feature>
<proteinExistence type="predicted"/>
<organism evidence="2 3">
    <name type="scientific">Lachnellula cervina</name>
    <dbReference type="NCBI Taxonomy" id="1316786"/>
    <lineage>
        <taxon>Eukaryota</taxon>
        <taxon>Fungi</taxon>
        <taxon>Dikarya</taxon>
        <taxon>Ascomycota</taxon>
        <taxon>Pezizomycotina</taxon>
        <taxon>Leotiomycetes</taxon>
        <taxon>Helotiales</taxon>
        <taxon>Lachnaceae</taxon>
        <taxon>Lachnellula</taxon>
    </lineage>
</organism>
<evidence type="ECO:0000256" key="1">
    <source>
        <dbReference type="SAM" id="MobiDB-lite"/>
    </source>
</evidence>
<dbReference type="AlphaFoldDB" id="A0A7D8UTJ7"/>
<protein>
    <submittedName>
        <fullName evidence="2">Uncharacterized protein</fullName>
    </submittedName>
</protein>
<dbReference type="Proteomes" id="UP000481288">
    <property type="component" value="Unassembled WGS sequence"/>
</dbReference>
<dbReference type="OrthoDB" id="5296889at2759"/>
<gene>
    <name evidence="2" type="ORF">LCER1_G003286</name>
</gene>
<feature type="region of interest" description="Disordered" evidence="1">
    <location>
        <begin position="1"/>
        <end position="65"/>
    </location>
</feature>
<dbReference type="EMBL" id="QGMG01000211">
    <property type="protein sequence ID" value="TVY55748.1"/>
    <property type="molecule type" value="Genomic_DNA"/>
</dbReference>
<name>A0A7D8UTJ7_9HELO</name>